<comment type="caution">
    <text evidence="2">The sequence shown here is derived from an EMBL/GenBank/DDBJ whole genome shotgun (WGS) entry which is preliminary data.</text>
</comment>
<feature type="signal peptide" evidence="1">
    <location>
        <begin position="1"/>
        <end position="21"/>
    </location>
</feature>
<evidence type="ECO:0000313" key="2">
    <source>
        <dbReference type="EMBL" id="NIJ44161.1"/>
    </source>
</evidence>
<sequence>MRIKLHPFVYLIMFIVLFSCASNSEDEFVPPSKVEECDKVCDAGFTLNEETCECEENPVEECDKVCDAGFTLDKETCECEEIPDLTEGIKYGDNYIVFQPEITKSNLDTWKLRTIGGDGYYPENVNANIKDTDLPAIENSYLEFTGNNLNGGTPTSPLKYTFVCPKTTKYRLVMRMLQPLESCTIGSSHCADNGYVKGDKRNDCWVKLEGDFTSGNHIVTEDLKKTKKFWGRGVRKWGSCHMIEAHNKEGKGVNAKALYNLKEGEVYAFTIAGRAQGCSLDYVMFYEETLETSLNLTIENHTDIALEFPEVYRPNTNK</sequence>
<evidence type="ECO:0000313" key="3">
    <source>
        <dbReference type="Proteomes" id="UP000745859"/>
    </source>
</evidence>
<evidence type="ECO:0000256" key="1">
    <source>
        <dbReference type="SAM" id="SignalP"/>
    </source>
</evidence>
<evidence type="ECO:0008006" key="4">
    <source>
        <dbReference type="Google" id="ProtNLM"/>
    </source>
</evidence>
<accession>A0ABX0UAI5</accession>
<dbReference type="EMBL" id="JAASQL010000001">
    <property type="protein sequence ID" value="NIJ44161.1"/>
    <property type="molecule type" value="Genomic_DNA"/>
</dbReference>
<keyword evidence="3" id="KW-1185">Reference proteome</keyword>
<dbReference type="PROSITE" id="PS51257">
    <property type="entry name" value="PROKAR_LIPOPROTEIN"/>
    <property type="match status" value="1"/>
</dbReference>
<organism evidence="2 3">
    <name type="scientific">Wenyingzhuangia heitensis</name>
    <dbReference type="NCBI Taxonomy" id="1487859"/>
    <lineage>
        <taxon>Bacteria</taxon>
        <taxon>Pseudomonadati</taxon>
        <taxon>Bacteroidota</taxon>
        <taxon>Flavobacteriia</taxon>
        <taxon>Flavobacteriales</taxon>
        <taxon>Flavobacteriaceae</taxon>
        <taxon>Wenyingzhuangia</taxon>
    </lineage>
</organism>
<dbReference type="RefSeq" id="WP_167183661.1">
    <property type="nucleotide sequence ID" value="NZ_JAASQL010000001.1"/>
</dbReference>
<gene>
    <name evidence="2" type="ORF">FHR24_000600</name>
</gene>
<reference evidence="2 3" key="1">
    <citation type="submission" date="2020-03" db="EMBL/GenBank/DDBJ databases">
        <title>Genomic Encyclopedia of Type Strains, Phase IV (KMG-IV): sequencing the most valuable type-strain genomes for metagenomic binning, comparative biology and taxonomic classification.</title>
        <authorList>
            <person name="Goeker M."/>
        </authorList>
    </citation>
    <scope>NUCLEOTIDE SEQUENCE [LARGE SCALE GENOMIC DNA]</scope>
    <source>
        <strain evidence="2 3">DSM 101599</strain>
    </source>
</reference>
<dbReference type="Proteomes" id="UP000745859">
    <property type="component" value="Unassembled WGS sequence"/>
</dbReference>
<proteinExistence type="predicted"/>
<name>A0ABX0UAI5_9FLAO</name>
<keyword evidence="1" id="KW-0732">Signal</keyword>
<feature type="chain" id="PRO_5047386269" description="Lipoprotein" evidence="1">
    <location>
        <begin position="22"/>
        <end position="318"/>
    </location>
</feature>
<protein>
    <recommendedName>
        <fullName evidence="4">Lipoprotein</fullName>
    </recommendedName>
</protein>